<name>A0A7G2CLR9_9TRYP</name>
<dbReference type="SUPFAM" id="SSF46565">
    <property type="entry name" value="Chaperone J-domain"/>
    <property type="match status" value="1"/>
</dbReference>
<keyword evidence="4" id="KW-1185">Reference proteome</keyword>
<evidence type="ECO:0000313" key="4">
    <source>
        <dbReference type="Proteomes" id="UP000515908"/>
    </source>
</evidence>
<reference evidence="3 4" key="1">
    <citation type="submission" date="2020-08" db="EMBL/GenBank/DDBJ databases">
        <authorList>
            <person name="Newling K."/>
            <person name="Davey J."/>
            <person name="Forrester S."/>
        </authorList>
    </citation>
    <scope>NUCLEOTIDE SEQUENCE [LARGE SCALE GENOMIC DNA]</scope>
    <source>
        <strain evidence="4">Crithidia deanei Carvalho (ATCC PRA-265)</strain>
    </source>
</reference>
<dbReference type="InterPro" id="IPR001623">
    <property type="entry name" value="DnaJ_domain"/>
</dbReference>
<feature type="domain" description="J" evidence="2">
    <location>
        <begin position="15"/>
        <end position="95"/>
    </location>
</feature>
<feature type="chain" id="PRO_5028856634" evidence="1">
    <location>
        <begin position="18"/>
        <end position="425"/>
    </location>
</feature>
<dbReference type="EMBL" id="LR877159">
    <property type="protein sequence ID" value="CAD2219864.1"/>
    <property type="molecule type" value="Genomic_DNA"/>
</dbReference>
<protein>
    <submittedName>
        <fullName evidence="3">DnaJ domain containing protein, putative</fullName>
    </submittedName>
</protein>
<dbReference type="Pfam" id="PF00226">
    <property type="entry name" value="DnaJ"/>
    <property type="match status" value="1"/>
</dbReference>
<dbReference type="Gene3D" id="1.10.287.110">
    <property type="entry name" value="DnaJ domain"/>
    <property type="match status" value="1"/>
</dbReference>
<feature type="signal peptide" evidence="1">
    <location>
        <begin position="1"/>
        <end position="17"/>
    </location>
</feature>
<dbReference type="SMART" id="SM00271">
    <property type="entry name" value="DnaJ"/>
    <property type="match status" value="1"/>
</dbReference>
<keyword evidence="1" id="KW-0732">Signal</keyword>
<dbReference type="PROSITE" id="PS50076">
    <property type="entry name" value="DNAJ_2"/>
    <property type="match status" value="1"/>
</dbReference>
<sequence>MFRRTWWLAVMTPRAALKLLDLSPNTDLNQKSIKKAYLKRVLECHPDLNPNDTNANANFRDLSEALNIALHALDASQSPGRPSSAAGEGSYDPQASINALRKAIVAYHSYRDQQDTTRTGGEETQTDAFFTPSLEYISSVCRQENLARSRVHTFCESLPAVISGGSSGSLIEAVAFFHTRYVESMSVCVMRFSQNLPTIVRRVVKNRRRHISYRKTRLTSGIGTGTRPQEQRIEDMTMKPLVLMGALLFDLPEDDALLRGASGSTCGVSSPKEIKVADELKCTIYPSDSIGIIVDKLSRWEADSFERLKIELAIVDSTTLLTNLLGFDNDSQGVPKRAINMAPHIQSGKAQVKTVLLTLQSLSANMCYYFEECDAVDVEPDLFFENLAAADDKESSADTDASVKLSVPKLIRHCRKFFRLASSFY</sequence>
<organism evidence="3 4">
    <name type="scientific">Angomonas deanei</name>
    <dbReference type="NCBI Taxonomy" id="59799"/>
    <lineage>
        <taxon>Eukaryota</taxon>
        <taxon>Discoba</taxon>
        <taxon>Euglenozoa</taxon>
        <taxon>Kinetoplastea</taxon>
        <taxon>Metakinetoplastina</taxon>
        <taxon>Trypanosomatida</taxon>
        <taxon>Trypanosomatidae</taxon>
        <taxon>Strigomonadinae</taxon>
        <taxon>Angomonas</taxon>
    </lineage>
</organism>
<dbReference type="InterPro" id="IPR036869">
    <property type="entry name" value="J_dom_sf"/>
</dbReference>
<evidence type="ECO:0000259" key="2">
    <source>
        <dbReference type="PROSITE" id="PS50076"/>
    </source>
</evidence>
<evidence type="ECO:0000256" key="1">
    <source>
        <dbReference type="SAM" id="SignalP"/>
    </source>
</evidence>
<gene>
    <name evidence="3" type="ORF">ADEAN_000737700</name>
</gene>
<evidence type="ECO:0000313" key="3">
    <source>
        <dbReference type="EMBL" id="CAD2219864.1"/>
    </source>
</evidence>
<accession>A0A7G2CLR9</accession>
<dbReference type="AlphaFoldDB" id="A0A7G2CLR9"/>
<dbReference type="CDD" id="cd06257">
    <property type="entry name" value="DnaJ"/>
    <property type="match status" value="1"/>
</dbReference>
<dbReference type="Proteomes" id="UP000515908">
    <property type="component" value="Chromosome 15"/>
</dbReference>
<proteinExistence type="predicted"/>
<dbReference type="VEuPathDB" id="TriTrypDB:ADEAN_000737700"/>